<dbReference type="CDD" id="cd00397">
    <property type="entry name" value="DNA_BRE_C"/>
    <property type="match status" value="1"/>
</dbReference>
<protein>
    <submittedName>
        <fullName evidence="5">Site-specific integrase</fullName>
    </submittedName>
</protein>
<dbReference type="PANTHER" id="PTHR30349:SF64">
    <property type="entry name" value="PROPHAGE INTEGRASE INTD-RELATED"/>
    <property type="match status" value="1"/>
</dbReference>
<evidence type="ECO:0000256" key="1">
    <source>
        <dbReference type="ARBA" id="ARBA00008857"/>
    </source>
</evidence>
<name>A0ABR8MIZ7_9ACTN</name>
<organism evidence="5 6">
    <name type="scientific">Nocardioides hwasunensis</name>
    <dbReference type="NCBI Taxonomy" id="397258"/>
    <lineage>
        <taxon>Bacteria</taxon>
        <taxon>Bacillati</taxon>
        <taxon>Actinomycetota</taxon>
        <taxon>Actinomycetes</taxon>
        <taxon>Propionibacteriales</taxon>
        <taxon>Nocardioidaceae</taxon>
        <taxon>Nocardioides</taxon>
    </lineage>
</organism>
<comment type="caution">
    <text evidence="5">The sequence shown here is derived from an EMBL/GenBank/DDBJ whole genome shotgun (WGS) entry which is preliminary data.</text>
</comment>
<proteinExistence type="inferred from homology"/>
<dbReference type="Gene3D" id="1.10.150.130">
    <property type="match status" value="1"/>
</dbReference>
<dbReference type="EMBL" id="JACXYY010000006">
    <property type="protein sequence ID" value="MBD3915888.1"/>
    <property type="molecule type" value="Genomic_DNA"/>
</dbReference>
<dbReference type="PANTHER" id="PTHR30349">
    <property type="entry name" value="PHAGE INTEGRASE-RELATED"/>
    <property type="match status" value="1"/>
</dbReference>
<keyword evidence="2" id="KW-0238">DNA-binding</keyword>
<sequence length="400" mass="43681">MARPAALPYTLGKITVVPHPTMPKTSQARGYYRDDNNTRREVTVSVKSKSEETIRRALQAKVDAAEKEFRGGDTVLNDKTSVSQAADVWLDWKDREGKSTNTMRDYRGYVKNSVKGSSLANLTIGRANDVARIEAWLTTIADERGPAAAKGSRKVLSGILALAERRGAIPSSVMHRVRTPGVKPGSAGDRKCSNEDCDYDCGKRHLDTRRAFTPEEALLVQETADTAKADVGDLSAFLFGTGVRIHEALHCVSWTDLDLDAATVHVRGTKTDQADRVLAMSPDLAERLRTRAENYGTKGLVFGVTYFATKAGQPRDRNNVSKALRRVFATAGVQWAGTHTFRRTVASWMDEHGCALAEIANQLGHADTNVTAGYLGRKTQPTRAASVMVLPSNSPRLRAV</sequence>
<dbReference type="Pfam" id="PF00589">
    <property type="entry name" value="Phage_integrase"/>
    <property type="match status" value="1"/>
</dbReference>
<dbReference type="PROSITE" id="PS51898">
    <property type="entry name" value="TYR_RECOMBINASE"/>
    <property type="match status" value="1"/>
</dbReference>
<evidence type="ECO:0000256" key="3">
    <source>
        <dbReference type="ARBA" id="ARBA00023172"/>
    </source>
</evidence>
<gene>
    <name evidence="5" type="ORF">IEZ25_14785</name>
</gene>
<evidence type="ECO:0000313" key="6">
    <source>
        <dbReference type="Proteomes" id="UP000649289"/>
    </source>
</evidence>
<evidence type="ECO:0000313" key="5">
    <source>
        <dbReference type="EMBL" id="MBD3915888.1"/>
    </source>
</evidence>
<comment type="similarity">
    <text evidence="1">Belongs to the 'phage' integrase family.</text>
</comment>
<evidence type="ECO:0000256" key="2">
    <source>
        <dbReference type="ARBA" id="ARBA00023125"/>
    </source>
</evidence>
<keyword evidence="3" id="KW-0233">DNA recombination</keyword>
<dbReference type="Proteomes" id="UP000649289">
    <property type="component" value="Unassembled WGS sequence"/>
</dbReference>
<keyword evidence="6" id="KW-1185">Reference proteome</keyword>
<dbReference type="InterPro" id="IPR050090">
    <property type="entry name" value="Tyrosine_recombinase_XerCD"/>
</dbReference>
<feature type="domain" description="Tyr recombinase" evidence="4">
    <location>
        <begin position="207"/>
        <end position="389"/>
    </location>
</feature>
<accession>A0ABR8MIZ7</accession>
<dbReference type="InterPro" id="IPR013762">
    <property type="entry name" value="Integrase-like_cat_sf"/>
</dbReference>
<evidence type="ECO:0000259" key="4">
    <source>
        <dbReference type="PROSITE" id="PS51898"/>
    </source>
</evidence>
<reference evidence="5 6" key="1">
    <citation type="submission" date="2020-09" db="EMBL/GenBank/DDBJ databases">
        <title>novel species in genus Nocardioides.</title>
        <authorList>
            <person name="Zhang G."/>
        </authorList>
    </citation>
    <scope>NUCLEOTIDE SEQUENCE [LARGE SCALE GENOMIC DNA]</scope>
    <source>
        <strain evidence="5 6">19197</strain>
    </source>
</reference>
<dbReference type="InterPro" id="IPR011010">
    <property type="entry name" value="DNA_brk_join_enz"/>
</dbReference>
<dbReference type="SUPFAM" id="SSF56349">
    <property type="entry name" value="DNA breaking-rejoining enzymes"/>
    <property type="match status" value="1"/>
</dbReference>
<dbReference type="InterPro" id="IPR002104">
    <property type="entry name" value="Integrase_catalytic"/>
</dbReference>
<dbReference type="RefSeq" id="WP_191200228.1">
    <property type="nucleotide sequence ID" value="NZ_BAAAPA010000006.1"/>
</dbReference>
<dbReference type="InterPro" id="IPR010998">
    <property type="entry name" value="Integrase_recombinase_N"/>
</dbReference>
<dbReference type="Gene3D" id="1.10.443.10">
    <property type="entry name" value="Intergrase catalytic core"/>
    <property type="match status" value="1"/>
</dbReference>